<evidence type="ECO:0000313" key="2">
    <source>
        <dbReference type="Proteomes" id="UP000538666"/>
    </source>
</evidence>
<dbReference type="Proteomes" id="UP000538666">
    <property type="component" value="Unassembled WGS sequence"/>
</dbReference>
<accession>A0A841JTG2</accession>
<dbReference type="AlphaFoldDB" id="A0A841JTG2"/>
<organism evidence="1 2">
    <name type="scientific">Silvibacterium bohemicum</name>
    <dbReference type="NCBI Taxonomy" id="1577686"/>
    <lineage>
        <taxon>Bacteria</taxon>
        <taxon>Pseudomonadati</taxon>
        <taxon>Acidobacteriota</taxon>
        <taxon>Terriglobia</taxon>
        <taxon>Terriglobales</taxon>
        <taxon>Acidobacteriaceae</taxon>
        <taxon>Silvibacterium</taxon>
    </lineage>
</organism>
<protein>
    <submittedName>
        <fullName evidence="1">Uncharacterized protein</fullName>
    </submittedName>
</protein>
<name>A0A841JTG2_9BACT</name>
<sequence>MAITSYYLPQSIRRLKPRPHRFCSSLPFACW</sequence>
<keyword evidence="2" id="KW-1185">Reference proteome</keyword>
<proteinExistence type="predicted"/>
<comment type="caution">
    <text evidence="1">The sequence shown here is derived from an EMBL/GenBank/DDBJ whole genome shotgun (WGS) entry which is preliminary data.</text>
</comment>
<gene>
    <name evidence="1" type="ORF">HNQ77_000973</name>
</gene>
<dbReference type="EMBL" id="JACHEK010000002">
    <property type="protein sequence ID" value="MBB6143029.1"/>
    <property type="molecule type" value="Genomic_DNA"/>
</dbReference>
<evidence type="ECO:0000313" key="1">
    <source>
        <dbReference type="EMBL" id="MBB6143029.1"/>
    </source>
</evidence>
<reference evidence="1 2" key="1">
    <citation type="submission" date="2020-08" db="EMBL/GenBank/DDBJ databases">
        <title>Genomic Encyclopedia of Type Strains, Phase IV (KMG-IV): sequencing the most valuable type-strain genomes for metagenomic binning, comparative biology and taxonomic classification.</title>
        <authorList>
            <person name="Goeker M."/>
        </authorList>
    </citation>
    <scope>NUCLEOTIDE SEQUENCE [LARGE SCALE GENOMIC DNA]</scope>
    <source>
        <strain evidence="1 2">DSM 103733</strain>
    </source>
</reference>